<name>A0ABQ2J5Q9_9ACTN</name>
<dbReference type="InterPro" id="IPR015330">
    <property type="entry name" value="DNA_primase/pol_bifunc_N"/>
</dbReference>
<feature type="compositionally biased region" description="Low complexity" evidence="1">
    <location>
        <begin position="81"/>
        <end position="112"/>
    </location>
</feature>
<dbReference type="SMART" id="SM00943">
    <property type="entry name" value="Prim-Pol"/>
    <property type="match status" value="1"/>
</dbReference>
<gene>
    <name evidence="4" type="ORF">GCM10012285_16150</name>
</gene>
<dbReference type="InterPro" id="IPR014820">
    <property type="entry name" value="PriCT_1"/>
</dbReference>
<feature type="compositionally biased region" description="Pro residues" evidence="1">
    <location>
        <begin position="113"/>
        <end position="123"/>
    </location>
</feature>
<evidence type="ECO:0000313" key="4">
    <source>
        <dbReference type="EMBL" id="GGN39277.1"/>
    </source>
</evidence>
<sequence>MAMHRRHTGTPTDHRPDLRPDHGPDPRPDHPPDPRPDRRTDRRPDRRAEPPPAPRTDPPRPLSPLAPPPSDTRPEPRPTHRPATAPAAHPPTAATPTPSSSEHPNPSNSLDPLDPPEAAPTDPPDPHATALTEALHAASGGYPVIPLTRNKLPALRSPHRGHPEVPPCRGECGRLGHGVHDASTDPLTIRRMFAAAPWSTAYGIACGRPPHHLIGVDLDTKNGADGLTALRFLAEQHDVPIPPTVTVRTPSGGRHLWFTGPPTPPVPNSAGRLAPGIDIRGTGGYLVGPGSLTTHGRYTHAPHTPRRPAPLPGPLLALLTSPPPPAHREPPPGVPPQHAAALVRFVRTSPDGQRNARLFWAARRAYESGLGQELTARLTEAARATGLSAHEARATLTSAARATPPHRR</sequence>
<accession>A0ABQ2J5Q9</accession>
<reference evidence="5" key="1">
    <citation type="journal article" date="2019" name="Int. J. Syst. Evol. Microbiol.">
        <title>The Global Catalogue of Microorganisms (GCM) 10K type strain sequencing project: providing services to taxonomists for standard genome sequencing and annotation.</title>
        <authorList>
            <consortium name="The Broad Institute Genomics Platform"/>
            <consortium name="The Broad Institute Genome Sequencing Center for Infectious Disease"/>
            <person name="Wu L."/>
            <person name="Ma J."/>
        </authorList>
    </citation>
    <scope>NUCLEOTIDE SEQUENCE [LARGE SCALE GENOMIC DNA]</scope>
    <source>
        <strain evidence="5">CGMCC 4.7323</strain>
    </source>
</reference>
<dbReference type="EMBL" id="BMND01000004">
    <property type="protein sequence ID" value="GGN39277.1"/>
    <property type="molecule type" value="Genomic_DNA"/>
</dbReference>
<dbReference type="Proteomes" id="UP000600080">
    <property type="component" value="Unassembled WGS sequence"/>
</dbReference>
<comment type="caution">
    <text evidence="4">The sequence shown here is derived from an EMBL/GenBank/DDBJ whole genome shotgun (WGS) entry which is preliminary data.</text>
</comment>
<feature type="compositionally biased region" description="Pro residues" evidence="1">
    <location>
        <begin position="50"/>
        <end position="71"/>
    </location>
</feature>
<evidence type="ECO:0000259" key="3">
    <source>
        <dbReference type="SMART" id="SM00943"/>
    </source>
</evidence>
<proteinExistence type="predicted"/>
<feature type="compositionally biased region" description="Basic and acidic residues" evidence="1">
    <location>
        <begin position="12"/>
        <end position="49"/>
    </location>
</feature>
<feature type="domain" description="DNA primase/polymerase bifunctional N-terminal" evidence="3">
    <location>
        <begin position="134"/>
        <end position="315"/>
    </location>
</feature>
<dbReference type="SUPFAM" id="SSF56747">
    <property type="entry name" value="Prim-pol domain"/>
    <property type="match status" value="1"/>
</dbReference>
<evidence type="ECO:0000256" key="1">
    <source>
        <dbReference type="SAM" id="MobiDB-lite"/>
    </source>
</evidence>
<evidence type="ECO:0000259" key="2">
    <source>
        <dbReference type="SMART" id="SM00942"/>
    </source>
</evidence>
<protein>
    <recommendedName>
        <fullName evidence="6">DNA primase</fullName>
    </recommendedName>
</protein>
<feature type="domain" description="Primase C-terminal 1" evidence="2">
    <location>
        <begin position="343"/>
        <end position="405"/>
    </location>
</feature>
<dbReference type="Pfam" id="PF09250">
    <property type="entry name" value="Prim-Pol"/>
    <property type="match status" value="1"/>
</dbReference>
<feature type="region of interest" description="Disordered" evidence="1">
    <location>
        <begin position="1"/>
        <end position="128"/>
    </location>
</feature>
<dbReference type="SMART" id="SM00942">
    <property type="entry name" value="PriCT_1"/>
    <property type="match status" value="1"/>
</dbReference>
<dbReference type="CDD" id="cd04859">
    <property type="entry name" value="Prim_Pol"/>
    <property type="match status" value="1"/>
</dbReference>
<keyword evidence="5" id="KW-1185">Reference proteome</keyword>
<evidence type="ECO:0000313" key="5">
    <source>
        <dbReference type="Proteomes" id="UP000600080"/>
    </source>
</evidence>
<evidence type="ECO:0008006" key="6">
    <source>
        <dbReference type="Google" id="ProtNLM"/>
    </source>
</evidence>
<organism evidence="4 5">
    <name type="scientific">Streptomyces kronopolitis</name>
    <dbReference type="NCBI Taxonomy" id="1612435"/>
    <lineage>
        <taxon>Bacteria</taxon>
        <taxon>Bacillati</taxon>
        <taxon>Actinomycetota</taxon>
        <taxon>Actinomycetes</taxon>
        <taxon>Kitasatosporales</taxon>
        <taxon>Streptomycetaceae</taxon>
        <taxon>Streptomyces</taxon>
    </lineage>
</organism>